<organism evidence="1">
    <name type="scientific">Morone saxatilis</name>
    <name type="common">Striped bass</name>
    <name type="synonym">Perca saxatilis</name>
    <dbReference type="NCBI Taxonomy" id="34816"/>
    <lineage>
        <taxon>Eukaryota</taxon>
        <taxon>Metazoa</taxon>
        <taxon>Chordata</taxon>
        <taxon>Craniata</taxon>
        <taxon>Vertebrata</taxon>
        <taxon>Euteleostomi</taxon>
        <taxon>Actinopterygii</taxon>
        <taxon>Neopterygii</taxon>
        <taxon>Teleostei</taxon>
        <taxon>Neoteleostei</taxon>
        <taxon>Acanthomorphata</taxon>
        <taxon>Eupercaria</taxon>
        <taxon>Moronidae</taxon>
        <taxon>Morone</taxon>
    </lineage>
</organism>
<proteinExistence type="evidence at transcript level"/>
<dbReference type="EMBL" id="KP294907">
    <property type="protein sequence ID" value="AJA90917.1"/>
    <property type="molecule type" value="mRNA"/>
</dbReference>
<feature type="non-terminal residue" evidence="1">
    <location>
        <position position="1"/>
    </location>
</feature>
<name>A0A0A7UZL7_MORSA</name>
<protein>
    <submittedName>
        <fullName evidence="1">Arginine-vasotocin</fullName>
    </submittedName>
</protein>
<dbReference type="AlphaFoldDB" id="A0A0A7UZL7"/>
<reference evidence="1" key="1">
    <citation type="submission" date="2014-12" db="EMBL/GenBank/DDBJ databases">
        <title>Specific roles for Kisspeptin 1 and Kisspeptin 2 in the regulation of reproduction in the striped bass, Morone saxatilis, revealed by two kisspeptin antagonists.</title>
        <authorList>
            <person name="Zmora N."/>
            <person name="Zohar Y."/>
        </authorList>
    </citation>
    <scope>NUCLEOTIDE SEQUENCE</scope>
    <source>
        <tissue evidence="1">Brain</tissue>
    </source>
</reference>
<evidence type="ECO:0000313" key="1">
    <source>
        <dbReference type="EMBL" id="AJA90917.1"/>
    </source>
</evidence>
<accession>A0A0A7UZL7</accession>
<sequence>VSGLESVAVRASAACWAPQKQPTVWRKTTCSPPARREGDPVDLREDAALLQGSAVTQRAVRWILTAWERPRSQIQQTALQGARPQSCCSACCMWPPEDRLSTDTVRGFLCFSGPGGAE</sequence>